<keyword evidence="3" id="KW-0808">Transferase</keyword>
<keyword evidence="8" id="KW-0175">Coiled coil</keyword>
<dbReference type="Gene3D" id="3.10.129.110">
    <property type="entry name" value="Polyketide synthase dehydratase"/>
    <property type="match status" value="1"/>
</dbReference>
<dbReference type="Pfam" id="PF00109">
    <property type="entry name" value="ketoacyl-synt"/>
    <property type="match status" value="1"/>
</dbReference>
<reference evidence="12 13" key="1">
    <citation type="submission" date="2023-01" db="EMBL/GenBank/DDBJ databases">
        <title>Novel diversity within Roseofilum (Cyanobacteria; Desertifilaceae) from marine benthic mats with descriptions of four novel species.</title>
        <authorList>
            <person name="Wang Y."/>
            <person name="Berthold D.E."/>
            <person name="Hu J."/>
            <person name="Lefler F.W."/>
            <person name="Laughinghouse H.D. IV."/>
        </authorList>
    </citation>
    <scope>NUCLEOTIDE SEQUENCE [LARGE SCALE GENOMIC DNA]</scope>
    <source>
        <strain evidence="12 13">BLCC-M154</strain>
    </source>
</reference>
<dbReference type="Proteomes" id="UP001235303">
    <property type="component" value="Unassembled WGS sequence"/>
</dbReference>
<dbReference type="Pfam" id="PF14765">
    <property type="entry name" value="PS-DH"/>
    <property type="match status" value="1"/>
</dbReference>
<feature type="domain" description="Ketosynthase family 3 (KS3)" evidence="10">
    <location>
        <begin position="34"/>
        <end position="460"/>
    </location>
</feature>
<dbReference type="SMART" id="SM00829">
    <property type="entry name" value="PKS_ER"/>
    <property type="match status" value="1"/>
</dbReference>
<dbReference type="Gene3D" id="3.40.366.10">
    <property type="entry name" value="Malonyl-Coenzyme A Acyl Carrier Protein, domain 2"/>
    <property type="match status" value="1"/>
</dbReference>
<dbReference type="InterPro" id="IPR049490">
    <property type="entry name" value="C883_1060-like_KR_N"/>
</dbReference>
<dbReference type="InterPro" id="IPR001227">
    <property type="entry name" value="Ac_transferase_dom_sf"/>
</dbReference>
<keyword evidence="6" id="KW-0012">Acyltransferase</keyword>
<dbReference type="CDD" id="cd08955">
    <property type="entry name" value="KR_2_FAS_SDR_x"/>
    <property type="match status" value="1"/>
</dbReference>
<feature type="domain" description="PKS/mFAS DH" evidence="11">
    <location>
        <begin position="939"/>
        <end position="1225"/>
    </location>
</feature>
<dbReference type="InterPro" id="IPR020843">
    <property type="entry name" value="ER"/>
</dbReference>
<dbReference type="Gene3D" id="3.30.70.3290">
    <property type="match status" value="1"/>
</dbReference>
<dbReference type="EMBL" id="JAQOSP010000148">
    <property type="protein sequence ID" value="MDJ1172316.1"/>
    <property type="molecule type" value="Genomic_DNA"/>
</dbReference>
<dbReference type="PROSITE" id="PS52004">
    <property type="entry name" value="KS3_2"/>
    <property type="match status" value="1"/>
</dbReference>
<dbReference type="InterPro" id="IPR010080">
    <property type="entry name" value="Thioester_reductase-like_dom"/>
</dbReference>
<dbReference type="InterPro" id="IPR020806">
    <property type="entry name" value="PKS_PP-bd"/>
</dbReference>
<feature type="domain" description="Carrier" evidence="9">
    <location>
        <begin position="2080"/>
        <end position="2155"/>
    </location>
</feature>
<dbReference type="Gene3D" id="3.90.180.10">
    <property type="entry name" value="Medium-chain alcohol dehydrogenases, catalytic domain"/>
    <property type="match status" value="1"/>
</dbReference>
<dbReference type="NCBIfam" id="TIGR01746">
    <property type="entry name" value="Thioester-redct"/>
    <property type="match status" value="1"/>
</dbReference>
<keyword evidence="1" id="KW-0596">Phosphopantetheine</keyword>
<proteinExistence type="predicted"/>
<dbReference type="InterPro" id="IPR009081">
    <property type="entry name" value="PP-bd_ACP"/>
</dbReference>
<evidence type="ECO:0000313" key="13">
    <source>
        <dbReference type="Proteomes" id="UP001235303"/>
    </source>
</evidence>
<comment type="caution">
    <text evidence="12">The sequence shown here is derived from an EMBL/GenBank/DDBJ whole genome shotgun (WGS) entry which is preliminary data.</text>
</comment>
<evidence type="ECO:0000256" key="5">
    <source>
        <dbReference type="ARBA" id="ARBA00023268"/>
    </source>
</evidence>
<dbReference type="InterPro" id="IPR049900">
    <property type="entry name" value="PKS_mFAS_DH"/>
</dbReference>
<dbReference type="InterPro" id="IPR013149">
    <property type="entry name" value="ADH-like_C"/>
</dbReference>
<dbReference type="InterPro" id="IPR016035">
    <property type="entry name" value="Acyl_Trfase/lysoPLipase"/>
</dbReference>
<dbReference type="InterPro" id="IPR018201">
    <property type="entry name" value="Ketoacyl_synth_AS"/>
</dbReference>
<dbReference type="Pfam" id="PF00107">
    <property type="entry name" value="ADH_zinc_N"/>
    <property type="match status" value="1"/>
</dbReference>
<dbReference type="RefSeq" id="WP_283756066.1">
    <property type="nucleotide sequence ID" value="NZ_JAQOSP010000148.1"/>
</dbReference>
<dbReference type="Pfam" id="PF08240">
    <property type="entry name" value="ADH_N"/>
    <property type="match status" value="1"/>
</dbReference>
<dbReference type="PANTHER" id="PTHR43775">
    <property type="entry name" value="FATTY ACID SYNTHASE"/>
    <property type="match status" value="1"/>
</dbReference>
<dbReference type="SMART" id="SM00826">
    <property type="entry name" value="PKS_DH"/>
    <property type="match status" value="1"/>
</dbReference>
<evidence type="ECO:0000256" key="3">
    <source>
        <dbReference type="ARBA" id="ARBA00022679"/>
    </source>
</evidence>
<dbReference type="SMART" id="SM01294">
    <property type="entry name" value="PKS_PP_betabranch"/>
    <property type="match status" value="1"/>
</dbReference>
<dbReference type="CDD" id="cd05195">
    <property type="entry name" value="enoyl_red"/>
    <property type="match status" value="1"/>
</dbReference>
<feature type="coiled-coil region" evidence="8">
    <location>
        <begin position="2"/>
        <end position="32"/>
    </location>
</feature>
<dbReference type="SUPFAM" id="SSF47336">
    <property type="entry name" value="ACP-like"/>
    <property type="match status" value="1"/>
</dbReference>
<dbReference type="Gene3D" id="1.10.1200.10">
    <property type="entry name" value="ACP-like"/>
    <property type="match status" value="1"/>
</dbReference>
<dbReference type="SMART" id="SM00825">
    <property type="entry name" value="PKS_KS"/>
    <property type="match status" value="1"/>
</dbReference>
<dbReference type="Pfam" id="PF08659">
    <property type="entry name" value="KR"/>
    <property type="match status" value="1"/>
</dbReference>
<dbReference type="InterPro" id="IPR042104">
    <property type="entry name" value="PKS_dehydratase_sf"/>
</dbReference>
<dbReference type="InterPro" id="IPR014030">
    <property type="entry name" value="Ketoacyl_synth_N"/>
</dbReference>
<dbReference type="Pfam" id="PF00698">
    <property type="entry name" value="Acyl_transf_1"/>
    <property type="match status" value="1"/>
</dbReference>
<dbReference type="SUPFAM" id="SSF53901">
    <property type="entry name" value="Thiolase-like"/>
    <property type="match status" value="1"/>
</dbReference>
<dbReference type="SUPFAM" id="SSF51735">
    <property type="entry name" value="NAD(P)-binding Rossmann-fold domains"/>
    <property type="match status" value="4"/>
</dbReference>
<evidence type="ECO:0000259" key="9">
    <source>
        <dbReference type="PROSITE" id="PS50075"/>
    </source>
</evidence>
<feature type="active site" description="Proton donor; for dehydratase activity" evidence="7">
    <location>
        <position position="1145"/>
    </location>
</feature>
<feature type="active site" description="Proton acceptor; for dehydratase activity" evidence="7">
    <location>
        <position position="972"/>
    </location>
</feature>
<dbReference type="InterPro" id="IPR016036">
    <property type="entry name" value="Malonyl_transacylase_ACP-bd"/>
</dbReference>
<dbReference type="InterPro" id="IPR014043">
    <property type="entry name" value="Acyl_transferase_dom"/>
</dbReference>
<dbReference type="CDD" id="cd00833">
    <property type="entry name" value="PKS"/>
    <property type="match status" value="1"/>
</dbReference>
<dbReference type="InterPro" id="IPR020841">
    <property type="entry name" value="PKS_Beta-ketoAc_synthase_dom"/>
</dbReference>
<dbReference type="SUPFAM" id="SSF55048">
    <property type="entry name" value="Probable ACP-binding domain of malonyl-CoA ACP transacylase"/>
    <property type="match status" value="1"/>
</dbReference>
<dbReference type="InterPro" id="IPR013154">
    <property type="entry name" value="ADH-like_N"/>
</dbReference>
<keyword evidence="4" id="KW-0521">NADP</keyword>
<feature type="region of interest" description="C-terminal hotdog fold" evidence="7">
    <location>
        <begin position="1084"/>
        <end position="1225"/>
    </location>
</feature>
<dbReference type="InterPro" id="IPR050091">
    <property type="entry name" value="PKS_NRPS_Biosynth_Enz"/>
</dbReference>
<dbReference type="InterPro" id="IPR049552">
    <property type="entry name" value="PKS_DH_N"/>
</dbReference>
<dbReference type="Pfam" id="PF21089">
    <property type="entry name" value="PKS_DH_N"/>
    <property type="match status" value="1"/>
</dbReference>
<dbReference type="Pfam" id="PF21394">
    <property type="entry name" value="Beta-ketacyl_N"/>
    <property type="match status" value="1"/>
</dbReference>
<dbReference type="SMART" id="SM00827">
    <property type="entry name" value="PKS_AT"/>
    <property type="match status" value="1"/>
</dbReference>
<evidence type="ECO:0000256" key="8">
    <source>
        <dbReference type="SAM" id="Coils"/>
    </source>
</evidence>
<evidence type="ECO:0000259" key="11">
    <source>
        <dbReference type="PROSITE" id="PS52019"/>
    </source>
</evidence>
<keyword evidence="5" id="KW-0511">Multifunctional enzyme</keyword>
<dbReference type="InterPro" id="IPR036291">
    <property type="entry name" value="NAD(P)-bd_dom_sf"/>
</dbReference>
<dbReference type="InterPro" id="IPR036736">
    <property type="entry name" value="ACP-like_sf"/>
</dbReference>
<evidence type="ECO:0000256" key="4">
    <source>
        <dbReference type="ARBA" id="ARBA00022857"/>
    </source>
</evidence>
<dbReference type="InterPro" id="IPR013120">
    <property type="entry name" value="FAR_NAD-bd"/>
</dbReference>
<dbReference type="SUPFAM" id="SSF50129">
    <property type="entry name" value="GroES-like"/>
    <property type="match status" value="1"/>
</dbReference>
<dbReference type="InterPro" id="IPR014031">
    <property type="entry name" value="Ketoacyl_synth_C"/>
</dbReference>
<dbReference type="PROSITE" id="PS50075">
    <property type="entry name" value="CARRIER"/>
    <property type="match status" value="1"/>
</dbReference>
<sequence>MERDLSQQLSNEQRLLLKLKQATAKIQKLQAAATEPIAIIGMGCRFPGGASTPEAFWDILQNGVDAIAEVPKDRWNLDDYYDPNPDTPGKMYSRYGGFIDQVQEFDANFFGISPKETTHLDPQHRLLLEVTWEALEHSGKNPQQLKGSQTGVFIGICANDYTSRIFSQGPEHIDAYMSTGNAHSTASGRISYILGLVGPNLVVDTACSSSLVSIHLACSSLRNQECNLALAGGVNLLLSPELTIALSQGRMLSEDGRCKTFDASANGYVRADGCGIVVLKRLSDAVANRDNILAVIRGTAINQDGPSSGLTVPNGPSQVAVIRRALANGGVDPADVSYIEAHGTGTSLGDPQEVEALGTVFGKNHSQEQPLIMGSAKTNIGHTEGAAGVAGLMKLVLQLQHQQIAPSLHFNEPNPYINWSQHPLQVSTQLTPWQTHGKSRIAGVSSFGFSGTNAHAILEEAPVKVESQDVLERSVHLFTLSTKTEAALAELVNSYQNYLKTHPELGIADICHTVNTGRAQFHYRLAVVTSNQQELVEKLREYQEGEEVPGIYSGELLNNTTGLKIAFLFTGQGSQYVNMGRQLYEQSPIFREAIHQCEEILSSVEIFQETSLRDILYPSNTDESNSSLLDQTAYTQPVLFAIEYALFKLWQSWGIKPDVVMGHSVGEYVAATVAGVFSLGDGLKLIAARGRLMQKLPAGGGMVSVMASESKVLETLKAMSLGEKVAIAAINGPQSIVISGESEALGAIATNLESAGIKTTQLQVSHAFHSSLMEPMLAEFEAVANQITYHQPRIPVISNLTGTKADNSIATAQYWVSHVRQPVKFAQGMKALNQQGCETFLEIGPKPILLGMGRQCLPAEVGVWLPSLRPGMDEWQQMLSSLGQLYIQGAKVDWLGFDENYNRGKVVLPTYPFQRQKYWIETSNGYQQKPYLSTTKYLHPLLGEKLELASLEHQHHFQSYLKAQSPDYLKHHQVFEQVLFPATGYLAMALAVGQNLFSSQEQVVVSDVVIAQGLILPETEIKKVQTVVNGLENNSYKFEIFSKSEAESQQALPWKLHSEGKIYSEPIVKSPATIDLEQYKKDCSQAIEITQHYQKYKSIGIDYGSSFRGLKQLWKGQGKVLAKVALPEELIEQATDYQIHPALLDVALQITGHGMGETDTADITYLPVGIEKLKLYRQTISQVWMIVEVPENSLIADIFLVDNEGTIVGELQGLRGVATTADALLKSLEPDISHWYYQINWQAQDLPSTNPSTASSKWLVLAEETQLLEALQNKGYECIGVSPGQSYQQLSPQHYQINPTSEEQLQQLLEENPGITGVVHLWGVQKSANKDNLELEKIQENLCGTVLHLVHAILNSKLDKIPQLWLVTQGTQSVNKDSEVINPEYGSLWGLGGIITLEHPELRCKRFDFDPETTIYQNLDSLVAELLSEDAEDKIAIRQGNRYVARLVQKPQQPSMSSAGQPVQLKLSEYGVIDNLSWQPMQRRLPEANEVEIEVAAVGLNFRDVLNALGLLQDYYAEYLGVTSAKQLTFGLECTGTISAVGAEVSRWQVGDEVIVNMLHDGFSSFITIPAEAEYLTAKPKHMSFSEAATLPLTFSTAYYGLQQLAKIQPGERVLIHAAAGGVGQAAVQIAQLAGAEVFATASPSKWEFLKSLGIKHIMNSRTLDFADQIMELTAGEGVDVVLNSLNGEYIPKNLEILAPQGRFVEIGKIGIWEPQQVQEKRPDVSYFPFDLGIVTQQEPEAMAQVSEGLAHRWNQGELVALPHKVFPSTQITEAFRYMQQAKNIGKVVIEMPRVSLNPKPIQPEGSYLITGGLGALGLEVAQWMVQQGAKHLALSGRSAPSENAQQAIGNLEKAGASVSVLLGDISRQEDVAKTLETISTSLPPLKGVIHAAGVLDDGLVQNLTWPRFTKVMAPKVQGTWHLHQLTQDLPLDFFVCFSSIATVLGAPGQGNYAAANAFMDALVHYRRGLGLPGLSINWGGWASVGMTARLDIANQKRLESSGVTLIETERGMQALESCLSDSLSQVAVLPINWSKFVKELPRDQKTTFIEDLISTETSLSQKSAFREQLEAAPIAERQELLTNQVRSLIAKTLGWTDPQQIGMRQPFLDLGLDSLMTVELKNKLESSLEVTLSPTLLFDYPTLEALVNYLPDVIPLEFSITDDSDKQSDRSSGEEIDFQAEAILDPTIVVNTTVKQNLVEPQNIFLTGATGFIGTYLLDELLEQTSANIYCLIRADNPDLAKQKLKNKLESYWLWDEEKFGSRVIPVVGDLSSKSFGLSTEEFDFLASQIDVIYHSGAWTNHFYPYTVLKPTNVLGTQEVLRLATQTHLKALHFMSTYVTLLSSSNNEGRAILESEPLGEEAHNLTNGYFQSKWVAEKLVAAGRDRGIPTCIYRLATITADSNTGASRIDDRICRYVMGCIELGMVPISEGELENWVPINETIQAIVYLSQQETSLEKTFNLVNHKSTSWNHVFDLICSLVPSVKKVSPQDWQIALSEHPENSLYSYVFGVQSGTEKMTEQEAGIYSGLTIDDRNTQNGLLGSDITFSPIDKAYLEKMISYLNQSGFLSLPS</sequence>
<dbReference type="Gene3D" id="3.40.47.10">
    <property type="match status" value="1"/>
</dbReference>
<keyword evidence="13" id="KW-1185">Reference proteome</keyword>
<dbReference type="Pfam" id="PF07993">
    <property type="entry name" value="NAD_binding_4"/>
    <property type="match status" value="1"/>
</dbReference>
<dbReference type="SMART" id="SM00823">
    <property type="entry name" value="PKS_PP"/>
    <property type="match status" value="1"/>
</dbReference>
<evidence type="ECO:0000256" key="6">
    <source>
        <dbReference type="ARBA" id="ARBA00023315"/>
    </source>
</evidence>
<evidence type="ECO:0000256" key="7">
    <source>
        <dbReference type="PROSITE-ProRule" id="PRU01363"/>
    </source>
</evidence>
<feature type="region of interest" description="N-terminal hotdog fold" evidence="7">
    <location>
        <begin position="939"/>
        <end position="1069"/>
    </location>
</feature>
<dbReference type="InterPro" id="IPR013968">
    <property type="entry name" value="PKS_KR"/>
</dbReference>
<evidence type="ECO:0000256" key="1">
    <source>
        <dbReference type="ARBA" id="ARBA00022450"/>
    </source>
</evidence>
<accession>A0ABT7AZJ5</accession>
<dbReference type="SUPFAM" id="SSF52151">
    <property type="entry name" value="FabD/lysophospholipase-like"/>
    <property type="match status" value="1"/>
</dbReference>
<name>A0ABT7AZJ5_9CYAN</name>
<dbReference type="InterPro" id="IPR057326">
    <property type="entry name" value="KR_dom"/>
</dbReference>
<dbReference type="PROSITE" id="PS52019">
    <property type="entry name" value="PKS_MFAS_DH"/>
    <property type="match status" value="1"/>
</dbReference>
<protein>
    <submittedName>
        <fullName evidence="12">Thioester reductase domain-containing protein</fullName>
    </submittedName>
</protein>
<organism evidence="12 13">
    <name type="scientific">Roseofilum acuticapitatum BLCC-M154</name>
    <dbReference type="NCBI Taxonomy" id="3022444"/>
    <lineage>
        <taxon>Bacteria</taxon>
        <taxon>Bacillati</taxon>
        <taxon>Cyanobacteriota</taxon>
        <taxon>Cyanophyceae</taxon>
        <taxon>Desertifilales</taxon>
        <taxon>Desertifilaceae</taxon>
        <taxon>Roseofilum</taxon>
        <taxon>Roseofilum acuticapitatum</taxon>
    </lineage>
</organism>
<dbReference type="CDD" id="cd05235">
    <property type="entry name" value="SDR_e1"/>
    <property type="match status" value="1"/>
</dbReference>
<dbReference type="InterPro" id="IPR011032">
    <property type="entry name" value="GroES-like_sf"/>
</dbReference>
<dbReference type="Gene3D" id="3.40.50.720">
    <property type="entry name" value="NAD(P)-binding Rossmann-like Domain"/>
    <property type="match status" value="4"/>
</dbReference>
<evidence type="ECO:0000313" key="12">
    <source>
        <dbReference type="EMBL" id="MDJ1172316.1"/>
    </source>
</evidence>
<evidence type="ECO:0000256" key="2">
    <source>
        <dbReference type="ARBA" id="ARBA00022553"/>
    </source>
</evidence>
<dbReference type="PROSITE" id="PS00606">
    <property type="entry name" value="KS3_1"/>
    <property type="match status" value="1"/>
</dbReference>
<dbReference type="InterPro" id="IPR020807">
    <property type="entry name" value="PKS_DH"/>
</dbReference>
<dbReference type="InterPro" id="IPR016039">
    <property type="entry name" value="Thiolase-like"/>
</dbReference>
<gene>
    <name evidence="12" type="ORF">PMG71_23075</name>
</gene>
<dbReference type="Pfam" id="PF22621">
    <property type="entry name" value="CurL-like_PKS_C"/>
    <property type="match status" value="1"/>
</dbReference>
<keyword evidence="2" id="KW-0597">Phosphoprotein</keyword>
<dbReference type="Pfam" id="PF02801">
    <property type="entry name" value="Ketoacyl-synt_C"/>
    <property type="match status" value="1"/>
</dbReference>
<dbReference type="Pfam" id="PF00550">
    <property type="entry name" value="PP-binding"/>
    <property type="match status" value="1"/>
</dbReference>
<dbReference type="InterPro" id="IPR049551">
    <property type="entry name" value="PKS_DH_C"/>
</dbReference>
<dbReference type="SMART" id="SM00822">
    <property type="entry name" value="PKS_KR"/>
    <property type="match status" value="1"/>
</dbReference>
<dbReference type="PANTHER" id="PTHR43775:SF37">
    <property type="entry name" value="SI:DKEY-61P9.11"/>
    <property type="match status" value="1"/>
</dbReference>
<evidence type="ECO:0000259" key="10">
    <source>
        <dbReference type="PROSITE" id="PS52004"/>
    </source>
</evidence>